<gene>
    <name evidence="2" type="ORF">P7H47_08580</name>
</gene>
<evidence type="ECO:0000256" key="1">
    <source>
        <dbReference type="SAM" id="Phobius"/>
    </source>
</evidence>
<keyword evidence="1" id="KW-0472">Membrane</keyword>
<keyword evidence="1" id="KW-0812">Transmembrane</keyword>
<reference evidence="2" key="1">
    <citation type="submission" date="2023-03" db="EMBL/GenBank/DDBJ databases">
        <authorList>
            <person name="Shen W."/>
            <person name="Cai J."/>
        </authorList>
    </citation>
    <scope>NUCLEOTIDE SEQUENCE</scope>
    <source>
        <strain evidence="2">B245-2</strain>
    </source>
</reference>
<sequence length="61" mass="6944">MEYIGIGIVIAVVIATGIIINTKFNKREAIPSGSWYQCHQQQPVEKMSLLSLIRKLNLLFR</sequence>
<dbReference type="AlphaFoldDB" id="A0AAW8TR69"/>
<evidence type="ECO:0000313" key="3">
    <source>
        <dbReference type="Proteomes" id="UP001255696"/>
    </source>
</evidence>
<evidence type="ECO:0000313" key="2">
    <source>
        <dbReference type="EMBL" id="MDT2797294.1"/>
    </source>
</evidence>
<proteinExistence type="predicted"/>
<dbReference type="EMBL" id="JARQBI010000021">
    <property type="protein sequence ID" value="MDT2797294.1"/>
    <property type="molecule type" value="Genomic_DNA"/>
</dbReference>
<accession>A0AAW8TR69</accession>
<feature type="transmembrane region" description="Helical" evidence="1">
    <location>
        <begin position="6"/>
        <end position="24"/>
    </location>
</feature>
<comment type="caution">
    <text evidence="2">The sequence shown here is derived from an EMBL/GenBank/DDBJ whole genome shotgun (WGS) entry which is preliminary data.</text>
</comment>
<dbReference type="RefSeq" id="WP_243187609.1">
    <property type="nucleotide sequence ID" value="NZ_AP035890.1"/>
</dbReference>
<protein>
    <submittedName>
        <fullName evidence="2">Uncharacterized protein</fullName>
    </submittedName>
</protein>
<dbReference type="Proteomes" id="UP001255696">
    <property type="component" value="Unassembled WGS sequence"/>
</dbReference>
<name>A0AAW8TR69_9ENTE</name>
<organism evidence="2 3">
    <name type="scientific">Enterococcus cecorum</name>
    <dbReference type="NCBI Taxonomy" id="44008"/>
    <lineage>
        <taxon>Bacteria</taxon>
        <taxon>Bacillati</taxon>
        <taxon>Bacillota</taxon>
        <taxon>Bacilli</taxon>
        <taxon>Lactobacillales</taxon>
        <taxon>Enterococcaceae</taxon>
        <taxon>Enterococcus</taxon>
    </lineage>
</organism>
<keyword evidence="1" id="KW-1133">Transmembrane helix</keyword>